<keyword evidence="7" id="KW-0472">Membrane</keyword>
<dbReference type="Proteomes" id="UP001179952">
    <property type="component" value="Unassembled WGS sequence"/>
</dbReference>
<dbReference type="PANTHER" id="PTHR43670">
    <property type="entry name" value="HEAT SHOCK PROTEIN 26"/>
    <property type="match status" value="1"/>
</dbReference>
<dbReference type="PROSITE" id="PS01031">
    <property type="entry name" value="SHSP"/>
    <property type="match status" value="1"/>
</dbReference>
<protein>
    <submittedName>
        <fullName evidence="9">22.7 kDa class IV heat shock protein</fullName>
    </submittedName>
</protein>
<keyword evidence="7" id="KW-1133">Transmembrane helix</keyword>
<keyword evidence="9" id="KW-0346">Stress response</keyword>
<evidence type="ECO:0000256" key="2">
    <source>
        <dbReference type="ARBA" id="ARBA00022475"/>
    </source>
</evidence>
<dbReference type="AlphaFoldDB" id="A0AAV9AMA7"/>
<evidence type="ECO:0000313" key="9">
    <source>
        <dbReference type="EMBL" id="KAK1265354.1"/>
    </source>
</evidence>
<dbReference type="GO" id="GO:0006952">
    <property type="term" value="P:defense response"/>
    <property type="evidence" value="ECO:0007669"/>
    <property type="project" value="UniProtKB-KW"/>
</dbReference>
<evidence type="ECO:0000256" key="6">
    <source>
        <dbReference type="SAM" id="MobiDB-lite"/>
    </source>
</evidence>
<proteinExistence type="inferred from homology"/>
<dbReference type="PANTHER" id="PTHR43670:SF130">
    <property type="entry name" value="INACTIVE PROTEIN RESTRICTED TEV MOVEMENT 2-LIKE"/>
    <property type="match status" value="1"/>
</dbReference>
<organism evidence="9 10">
    <name type="scientific">Acorus gramineus</name>
    <name type="common">Dwarf sweet flag</name>
    <dbReference type="NCBI Taxonomy" id="55184"/>
    <lineage>
        <taxon>Eukaryota</taxon>
        <taxon>Viridiplantae</taxon>
        <taxon>Streptophyta</taxon>
        <taxon>Embryophyta</taxon>
        <taxon>Tracheophyta</taxon>
        <taxon>Spermatophyta</taxon>
        <taxon>Magnoliopsida</taxon>
        <taxon>Liliopsida</taxon>
        <taxon>Acoraceae</taxon>
        <taxon>Acorus</taxon>
    </lineage>
</organism>
<feature type="domain" description="SHSP" evidence="8">
    <location>
        <begin position="19"/>
        <end position="122"/>
    </location>
</feature>
<dbReference type="InterPro" id="IPR008978">
    <property type="entry name" value="HSP20-like_chaperone"/>
</dbReference>
<dbReference type="EMBL" id="JAUJYN010000008">
    <property type="protein sequence ID" value="KAK1265354.1"/>
    <property type="molecule type" value="Genomic_DNA"/>
</dbReference>
<reference evidence="9" key="2">
    <citation type="submission" date="2023-06" db="EMBL/GenBank/DDBJ databases">
        <authorList>
            <person name="Ma L."/>
            <person name="Liu K.-W."/>
            <person name="Li Z."/>
            <person name="Hsiao Y.-Y."/>
            <person name="Qi Y."/>
            <person name="Fu T."/>
            <person name="Tang G."/>
            <person name="Zhang D."/>
            <person name="Sun W.-H."/>
            <person name="Liu D.-K."/>
            <person name="Li Y."/>
            <person name="Chen G.-Z."/>
            <person name="Liu X.-D."/>
            <person name="Liao X.-Y."/>
            <person name="Jiang Y.-T."/>
            <person name="Yu X."/>
            <person name="Hao Y."/>
            <person name="Huang J."/>
            <person name="Zhao X.-W."/>
            <person name="Ke S."/>
            <person name="Chen Y.-Y."/>
            <person name="Wu W.-L."/>
            <person name="Hsu J.-L."/>
            <person name="Lin Y.-F."/>
            <person name="Huang M.-D."/>
            <person name="Li C.-Y."/>
            <person name="Huang L."/>
            <person name="Wang Z.-W."/>
            <person name="Zhao X."/>
            <person name="Zhong W.-Y."/>
            <person name="Peng D.-H."/>
            <person name="Ahmad S."/>
            <person name="Lan S."/>
            <person name="Zhang J.-S."/>
            <person name="Tsai W.-C."/>
            <person name="Van De Peer Y."/>
            <person name="Liu Z.-J."/>
        </authorList>
    </citation>
    <scope>NUCLEOTIDE SEQUENCE</scope>
    <source>
        <strain evidence="9">SCP</strain>
        <tissue evidence="9">Leaves</tissue>
    </source>
</reference>
<dbReference type="GO" id="GO:0034605">
    <property type="term" value="P:cellular response to heat"/>
    <property type="evidence" value="ECO:0007669"/>
    <property type="project" value="TreeGrafter"/>
</dbReference>
<dbReference type="Gene3D" id="2.60.40.790">
    <property type="match status" value="1"/>
</dbReference>
<dbReference type="GO" id="GO:0005886">
    <property type="term" value="C:plasma membrane"/>
    <property type="evidence" value="ECO:0007669"/>
    <property type="project" value="UniProtKB-SubCell"/>
</dbReference>
<evidence type="ECO:0000256" key="7">
    <source>
        <dbReference type="SAM" id="Phobius"/>
    </source>
</evidence>
<dbReference type="SUPFAM" id="SSF49764">
    <property type="entry name" value="HSP20-like chaperones"/>
    <property type="match status" value="1"/>
</dbReference>
<comment type="subcellular location">
    <subcellularLocation>
        <location evidence="1">Cell membrane</location>
        <topology evidence="1">Single-pass membrane protein</topology>
    </subcellularLocation>
</comment>
<keyword evidence="10" id="KW-1185">Reference proteome</keyword>
<feature type="region of interest" description="Disordered" evidence="6">
    <location>
        <begin position="1"/>
        <end position="22"/>
    </location>
</feature>
<feature type="compositionally biased region" description="Basic residues" evidence="6">
    <location>
        <begin position="1"/>
        <end position="10"/>
    </location>
</feature>
<evidence type="ECO:0000256" key="1">
    <source>
        <dbReference type="ARBA" id="ARBA00004162"/>
    </source>
</evidence>
<keyword evidence="2" id="KW-1003">Cell membrane</keyword>
<gene>
    <name evidence="9" type="ORF">QJS04_geneDACA017833</name>
</gene>
<comment type="caution">
    <text evidence="9">The sequence shown here is derived from an EMBL/GenBank/DDBJ whole genome shotgun (WGS) entry which is preliminary data.</text>
</comment>
<evidence type="ECO:0000256" key="4">
    <source>
        <dbReference type="PROSITE-ProRule" id="PRU00285"/>
    </source>
</evidence>
<feature type="transmembrane region" description="Helical" evidence="7">
    <location>
        <begin position="225"/>
        <end position="244"/>
    </location>
</feature>
<accession>A0AAV9AMA7</accession>
<comment type="similarity">
    <text evidence="4 5">Belongs to the small heat shock protein (HSP20) family.</text>
</comment>
<keyword evidence="7" id="KW-0812">Transmembrane</keyword>
<evidence type="ECO:0000313" key="10">
    <source>
        <dbReference type="Proteomes" id="UP001179952"/>
    </source>
</evidence>
<dbReference type="InterPro" id="IPR002068">
    <property type="entry name" value="A-crystallin/Hsp20_dom"/>
</dbReference>
<name>A0AAV9AMA7_ACOGR</name>
<dbReference type="Pfam" id="PF00011">
    <property type="entry name" value="HSP20"/>
    <property type="match status" value="1"/>
</dbReference>
<evidence type="ECO:0000256" key="3">
    <source>
        <dbReference type="ARBA" id="ARBA00022821"/>
    </source>
</evidence>
<evidence type="ECO:0000256" key="5">
    <source>
        <dbReference type="RuleBase" id="RU003616"/>
    </source>
</evidence>
<keyword evidence="3" id="KW-0611">Plant defense</keyword>
<sequence length="249" mass="28526">MEDILRRRRELPKGAQEQNVYEDFQPPLDWTSDANSHVLLIDLAGFKKEEVRVQVDSTGKLTVSGERRAGDTKYKRFKLVADVPEDSNLDKITGRFEHGLLFLTMPKKSIEEVKEEEPQEITRIDDTMKGDKEEIKKGYGSEHERKTERGRVHETMKVKGNEVMKGLGLKGKEHEFKIEHGHVHETMKKGNEVMKDFGLKGKHMKKDLEGVVDVVLDKINRNRRVIVVAVAAFTIGFYVSRRLIRSTGG</sequence>
<reference evidence="9" key="1">
    <citation type="journal article" date="2023" name="Nat. Commun.">
        <title>Diploid and tetraploid genomes of Acorus and the evolution of monocots.</title>
        <authorList>
            <person name="Ma L."/>
            <person name="Liu K.W."/>
            <person name="Li Z."/>
            <person name="Hsiao Y.Y."/>
            <person name="Qi Y."/>
            <person name="Fu T."/>
            <person name="Tang G.D."/>
            <person name="Zhang D."/>
            <person name="Sun W.H."/>
            <person name="Liu D.K."/>
            <person name="Li Y."/>
            <person name="Chen G.Z."/>
            <person name="Liu X.D."/>
            <person name="Liao X.Y."/>
            <person name="Jiang Y.T."/>
            <person name="Yu X."/>
            <person name="Hao Y."/>
            <person name="Huang J."/>
            <person name="Zhao X.W."/>
            <person name="Ke S."/>
            <person name="Chen Y.Y."/>
            <person name="Wu W.L."/>
            <person name="Hsu J.L."/>
            <person name="Lin Y.F."/>
            <person name="Huang M.D."/>
            <person name="Li C.Y."/>
            <person name="Huang L."/>
            <person name="Wang Z.W."/>
            <person name="Zhao X."/>
            <person name="Zhong W.Y."/>
            <person name="Peng D.H."/>
            <person name="Ahmad S."/>
            <person name="Lan S."/>
            <person name="Zhang J.S."/>
            <person name="Tsai W.C."/>
            <person name="Van de Peer Y."/>
            <person name="Liu Z.J."/>
        </authorList>
    </citation>
    <scope>NUCLEOTIDE SEQUENCE</scope>
    <source>
        <strain evidence="9">SCP</strain>
    </source>
</reference>
<evidence type="ECO:0000259" key="8">
    <source>
        <dbReference type="PROSITE" id="PS01031"/>
    </source>
</evidence>